<feature type="region of interest" description="Disordered" evidence="1">
    <location>
        <begin position="32"/>
        <end position="51"/>
    </location>
</feature>
<accession>A0ABW1ZEY9</accession>
<dbReference type="Proteomes" id="UP001596317">
    <property type="component" value="Unassembled WGS sequence"/>
</dbReference>
<feature type="compositionally biased region" description="Low complexity" evidence="1">
    <location>
        <begin position="39"/>
        <end position="51"/>
    </location>
</feature>
<dbReference type="RefSeq" id="WP_224604371.1">
    <property type="nucleotide sequence ID" value="NZ_JAIQXV010000001.1"/>
</dbReference>
<comment type="caution">
    <text evidence="2">The sequence shown here is derived from an EMBL/GenBank/DDBJ whole genome shotgun (WGS) entry which is preliminary data.</text>
</comment>
<proteinExistence type="predicted"/>
<name>A0ABW1ZEY9_9DEIO</name>
<gene>
    <name evidence="2" type="ORF">ACFP90_02615</name>
</gene>
<organism evidence="2 3">
    <name type="scientific">Deinococcus multiflagellatus</name>
    <dbReference type="NCBI Taxonomy" id="1656887"/>
    <lineage>
        <taxon>Bacteria</taxon>
        <taxon>Thermotogati</taxon>
        <taxon>Deinococcota</taxon>
        <taxon>Deinococci</taxon>
        <taxon>Deinococcales</taxon>
        <taxon>Deinococcaceae</taxon>
        <taxon>Deinococcus</taxon>
    </lineage>
</organism>
<sequence length="80" mass="8584">MTKTYTVSPRSEATFTEPFTVRAESYDEAATKASRKLNGRTTRGLRVTGTSGMSGVFQGYKSVRGGGETSVGGNFHLSEQ</sequence>
<reference evidence="3" key="1">
    <citation type="journal article" date="2019" name="Int. J. Syst. Evol. Microbiol.">
        <title>The Global Catalogue of Microorganisms (GCM) 10K type strain sequencing project: providing services to taxonomists for standard genome sequencing and annotation.</title>
        <authorList>
            <consortium name="The Broad Institute Genomics Platform"/>
            <consortium name="The Broad Institute Genome Sequencing Center for Infectious Disease"/>
            <person name="Wu L."/>
            <person name="Ma J."/>
        </authorList>
    </citation>
    <scope>NUCLEOTIDE SEQUENCE [LARGE SCALE GENOMIC DNA]</scope>
    <source>
        <strain evidence="3">CCUG 63830</strain>
    </source>
</reference>
<keyword evidence="3" id="KW-1185">Reference proteome</keyword>
<protein>
    <submittedName>
        <fullName evidence="2">Uncharacterized protein</fullName>
    </submittedName>
</protein>
<evidence type="ECO:0000313" key="3">
    <source>
        <dbReference type="Proteomes" id="UP001596317"/>
    </source>
</evidence>
<evidence type="ECO:0000313" key="2">
    <source>
        <dbReference type="EMBL" id="MFC6659386.1"/>
    </source>
</evidence>
<dbReference type="EMBL" id="JBHSWB010000001">
    <property type="protein sequence ID" value="MFC6659386.1"/>
    <property type="molecule type" value="Genomic_DNA"/>
</dbReference>
<evidence type="ECO:0000256" key="1">
    <source>
        <dbReference type="SAM" id="MobiDB-lite"/>
    </source>
</evidence>